<dbReference type="RefSeq" id="WP_079682152.1">
    <property type="nucleotide sequence ID" value="NZ_FUYQ01000002.1"/>
</dbReference>
<feature type="region of interest" description="Disordered" evidence="1">
    <location>
        <begin position="25"/>
        <end position="54"/>
    </location>
</feature>
<evidence type="ECO:0000256" key="1">
    <source>
        <dbReference type="SAM" id="MobiDB-lite"/>
    </source>
</evidence>
<dbReference type="Pfam" id="PF19841">
    <property type="entry name" value="GldN"/>
    <property type="match status" value="1"/>
</dbReference>
<evidence type="ECO:0000313" key="3">
    <source>
        <dbReference type="EMBL" id="SKB29859.1"/>
    </source>
</evidence>
<feature type="region of interest" description="Disordered" evidence="1">
    <location>
        <begin position="309"/>
        <end position="355"/>
    </location>
</feature>
<feature type="signal peptide" evidence="2">
    <location>
        <begin position="1"/>
        <end position="22"/>
    </location>
</feature>
<gene>
    <name evidence="3" type="ORF">SAMN05660349_00416</name>
</gene>
<keyword evidence="4" id="KW-1185">Reference proteome</keyword>
<proteinExistence type="predicted"/>
<dbReference type="Proteomes" id="UP000190852">
    <property type="component" value="Unassembled WGS sequence"/>
</dbReference>
<reference evidence="4" key="1">
    <citation type="submission" date="2017-02" db="EMBL/GenBank/DDBJ databases">
        <authorList>
            <person name="Varghese N."/>
            <person name="Submissions S."/>
        </authorList>
    </citation>
    <scope>NUCLEOTIDE SEQUENCE [LARGE SCALE GENOMIC DNA]</scope>
    <source>
        <strain evidence="4">DSM 24967</strain>
    </source>
</reference>
<dbReference type="InterPro" id="IPR019847">
    <property type="entry name" value="Gliding_motility_assoc_GldN"/>
</dbReference>
<dbReference type="NCBIfam" id="TIGR03523">
    <property type="entry name" value="GldN"/>
    <property type="match status" value="1"/>
</dbReference>
<dbReference type="EMBL" id="FUYQ01000002">
    <property type="protein sequence ID" value="SKB29859.1"/>
    <property type="molecule type" value="Genomic_DNA"/>
</dbReference>
<feature type="compositionally biased region" description="Low complexity" evidence="1">
    <location>
        <begin position="25"/>
        <end position="35"/>
    </location>
</feature>
<sequence>MKHLYYIAILGGFLFTVNPAFAQEEGQSQQQTQQRRSPRATTGSRVETQESNVPELTVRAQNMNEHLTQDIGNARWMRVIYREVDLTKEQNAPLYYPVRPINKQMNLFTIIFRLLGENKISAYEYLDGYEDFSPSHQVNFKDLLDRFYILYKEETVPGGGGVKYVIDDSDVPSEEVKAYYVKEAWYFDQHNSVFDVKTLAISPILFNAGDMGEQRMPMFWLPYESIRPYVSTVPIMTSNINNAKTFTIDDYFRKRMFAGDIVKTENLMNRNLQQYCSTPDSMSREQARIEKELTMFRESLWVPEDTATVAASTNKESKGRVKSVRGQAPAKQKTVKQKASKPEKSAPTRSVRRTR</sequence>
<name>A0A1T5A4V1_9BACT</name>
<protein>
    <submittedName>
        <fullName evidence="3">Gliding motility associated protien GldN</fullName>
    </submittedName>
</protein>
<feature type="compositionally biased region" description="Polar residues" evidence="1">
    <location>
        <begin position="39"/>
        <end position="54"/>
    </location>
</feature>
<organism evidence="3 4">
    <name type="scientific">Parabacteroides chartae</name>
    <dbReference type="NCBI Taxonomy" id="1037355"/>
    <lineage>
        <taxon>Bacteria</taxon>
        <taxon>Pseudomonadati</taxon>
        <taxon>Bacteroidota</taxon>
        <taxon>Bacteroidia</taxon>
        <taxon>Bacteroidales</taxon>
        <taxon>Tannerellaceae</taxon>
        <taxon>Parabacteroides</taxon>
    </lineage>
</organism>
<feature type="chain" id="PRO_5012029785" evidence="2">
    <location>
        <begin position="23"/>
        <end position="355"/>
    </location>
</feature>
<accession>A0A1T5A4V1</accession>
<evidence type="ECO:0000313" key="4">
    <source>
        <dbReference type="Proteomes" id="UP000190852"/>
    </source>
</evidence>
<evidence type="ECO:0000256" key="2">
    <source>
        <dbReference type="SAM" id="SignalP"/>
    </source>
</evidence>
<dbReference type="AlphaFoldDB" id="A0A1T5A4V1"/>
<keyword evidence="2" id="KW-0732">Signal</keyword>